<dbReference type="AlphaFoldDB" id="A0A438CH89"/>
<sequence>MSGQDGFLTFVVMMTAQLVTEQSSPFRQLTGIASEGDLLVHLSLSLHATSSPAFFDWFISALAVHLRLLLKALVSSGQPQNGYSEALLSLSGAYSSFVCLGCHSGKILDRDWELLSEVGIEQLLSNYRHCAMQVQLGPLLQDPARKRYHSSNAAGQGGKDGRAGWIGIRRPPKGNPGQLPKVVVPGEHYVLKIFPFMKKCTRQILKLAKSPRPKG</sequence>
<comment type="caution">
    <text evidence="2">The sequence shown here is derived from an EMBL/GenBank/DDBJ whole genome shotgun (WGS) entry which is preliminary data.</text>
</comment>
<gene>
    <name evidence="2" type="ORF">CK203_098992</name>
</gene>
<evidence type="ECO:0000256" key="1">
    <source>
        <dbReference type="SAM" id="MobiDB-lite"/>
    </source>
</evidence>
<reference evidence="2 3" key="1">
    <citation type="journal article" date="2018" name="PLoS Genet.">
        <title>Population sequencing reveals clonal diversity and ancestral inbreeding in the grapevine cultivar Chardonnay.</title>
        <authorList>
            <person name="Roach M.J."/>
            <person name="Johnson D.L."/>
            <person name="Bohlmann J."/>
            <person name="van Vuuren H.J."/>
            <person name="Jones S.J."/>
            <person name="Pretorius I.S."/>
            <person name="Schmidt S.A."/>
            <person name="Borneman A.R."/>
        </authorList>
    </citation>
    <scope>NUCLEOTIDE SEQUENCE [LARGE SCALE GENOMIC DNA]</scope>
    <source>
        <strain evidence="3">cv. Chardonnay</strain>
        <tissue evidence="2">Leaf</tissue>
    </source>
</reference>
<organism evidence="2 3">
    <name type="scientific">Vitis vinifera</name>
    <name type="common">Grape</name>
    <dbReference type="NCBI Taxonomy" id="29760"/>
    <lineage>
        <taxon>Eukaryota</taxon>
        <taxon>Viridiplantae</taxon>
        <taxon>Streptophyta</taxon>
        <taxon>Embryophyta</taxon>
        <taxon>Tracheophyta</taxon>
        <taxon>Spermatophyta</taxon>
        <taxon>Magnoliopsida</taxon>
        <taxon>eudicotyledons</taxon>
        <taxon>Gunneridae</taxon>
        <taxon>Pentapetalae</taxon>
        <taxon>rosids</taxon>
        <taxon>Vitales</taxon>
        <taxon>Vitaceae</taxon>
        <taxon>Viteae</taxon>
        <taxon>Vitis</taxon>
    </lineage>
</organism>
<evidence type="ECO:0000313" key="2">
    <source>
        <dbReference type="EMBL" id="RVW22583.1"/>
    </source>
</evidence>
<name>A0A438CH89_VITVI</name>
<protein>
    <submittedName>
        <fullName evidence="2">Uncharacterized protein</fullName>
    </submittedName>
</protein>
<evidence type="ECO:0000313" key="3">
    <source>
        <dbReference type="Proteomes" id="UP000288805"/>
    </source>
</evidence>
<proteinExistence type="predicted"/>
<accession>A0A438CH89</accession>
<feature type="region of interest" description="Disordered" evidence="1">
    <location>
        <begin position="148"/>
        <end position="180"/>
    </location>
</feature>
<dbReference type="EMBL" id="QGNW01002227">
    <property type="protein sequence ID" value="RVW22583.1"/>
    <property type="molecule type" value="Genomic_DNA"/>
</dbReference>
<dbReference type="Proteomes" id="UP000288805">
    <property type="component" value="Unassembled WGS sequence"/>
</dbReference>